<dbReference type="GO" id="GO:0030288">
    <property type="term" value="C:outer membrane-bounded periplasmic space"/>
    <property type="evidence" value="ECO:0007669"/>
    <property type="project" value="TreeGrafter"/>
</dbReference>
<keyword evidence="1" id="KW-0732">Signal</keyword>
<organism evidence="3 4">
    <name type="scientific">Nocardioides aromaticivorans</name>
    <dbReference type="NCBI Taxonomy" id="200618"/>
    <lineage>
        <taxon>Bacteria</taxon>
        <taxon>Bacillati</taxon>
        <taxon>Actinomycetota</taxon>
        <taxon>Actinomycetes</taxon>
        <taxon>Propionibacteriales</taxon>
        <taxon>Nocardioidaceae</taxon>
        <taxon>Nocardioides</taxon>
    </lineage>
</organism>
<gene>
    <name evidence="3" type="ORF">BJ993_000738</name>
</gene>
<comment type="caution">
    <text evidence="3">The sequence shown here is derived from an EMBL/GenBank/DDBJ whole genome shotgun (WGS) entry which is preliminary data.</text>
</comment>
<protein>
    <submittedName>
        <fullName evidence="3">SpoIID/LytB domain protein</fullName>
    </submittedName>
</protein>
<dbReference type="Proteomes" id="UP000562045">
    <property type="component" value="Unassembled WGS sequence"/>
</dbReference>
<feature type="signal peptide" evidence="1">
    <location>
        <begin position="1"/>
        <end position="26"/>
    </location>
</feature>
<accession>A0A7Y9ZG55</accession>
<dbReference type="PANTHER" id="PTHR30032">
    <property type="entry name" value="N-ACETYLMURAMOYL-L-ALANINE AMIDASE-RELATED"/>
    <property type="match status" value="1"/>
</dbReference>
<feature type="chain" id="PRO_5039597820" evidence="1">
    <location>
        <begin position="27"/>
        <end position="385"/>
    </location>
</feature>
<evidence type="ECO:0000313" key="3">
    <source>
        <dbReference type="EMBL" id="NYI43658.1"/>
    </source>
</evidence>
<reference evidence="3 4" key="1">
    <citation type="submission" date="2020-07" db="EMBL/GenBank/DDBJ databases">
        <title>Sequencing the genomes of 1000 actinobacteria strains.</title>
        <authorList>
            <person name="Klenk H.-P."/>
        </authorList>
    </citation>
    <scope>NUCLEOTIDE SEQUENCE [LARGE SCALE GENOMIC DNA]</scope>
    <source>
        <strain evidence="3 4">DSM 15131</strain>
    </source>
</reference>
<dbReference type="InterPro" id="IPR013486">
    <property type="entry name" value="SpoIID/LytB"/>
</dbReference>
<dbReference type="InterPro" id="IPR051922">
    <property type="entry name" value="Bact_Sporulation_Assoc"/>
</dbReference>
<name>A0A7Y9ZG55_9ACTN</name>
<dbReference type="GO" id="GO:0030435">
    <property type="term" value="P:sporulation resulting in formation of a cellular spore"/>
    <property type="evidence" value="ECO:0007669"/>
    <property type="project" value="InterPro"/>
</dbReference>
<dbReference type="NCBIfam" id="TIGR02669">
    <property type="entry name" value="SpoIID_LytB"/>
    <property type="match status" value="1"/>
</dbReference>
<dbReference type="RefSeq" id="WP_179647785.1">
    <property type="nucleotide sequence ID" value="NZ_JACBZM010000001.1"/>
</dbReference>
<dbReference type="PANTHER" id="PTHR30032:SF4">
    <property type="entry name" value="AMIDASE ENHANCER"/>
    <property type="match status" value="1"/>
</dbReference>
<evidence type="ECO:0000313" key="4">
    <source>
        <dbReference type="Proteomes" id="UP000562045"/>
    </source>
</evidence>
<sequence>MRLLARAALTALATVAPLAVVPGVVAPGPAVASAAGAAEFQLDGRGWGHGKGMSQWGAQGAATKGLGFRQIVNFYYPGTRVGSATGDIRVLLTAETRQALVVGHRSGLSVRSVSSGASYPLSRAGATRWRITPSSDNATSRVWVYTDSWHLVRSIAGQAEFVAPSMRLYLPSGSKVYRGKLRSASAGGQRDVVNIVSLETYLRGVVPREMPALWKAEALKAQAVAARSYAAYERANSSRGHFDVYDTTQSQVYGGAGDEQPQTDAAIAATRGEIRAYGGTPAFTQFSSSNGGWTVKGSQPYLVARADPYDPVRTWHWTLTQAELRAAAPGIGTATAVTVVARDGHGDWGGRAVTVRVTGTLKTVDVPADTFRSRIGLLSTYFRRV</sequence>
<proteinExistence type="predicted"/>
<dbReference type="EMBL" id="JACBZM010000001">
    <property type="protein sequence ID" value="NYI43658.1"/>
    <property type="molecule type" value="Genomic_DNA"/>
</dbReference>
<dbReference type="InterPro" id="IPR013693">
    <property type="entry name" value="SpoIID/LytB_N"/>
</dbReference>
<feature type="domain" description="Sporulation stage II protein D amidase enhancer LytB N-terminal" evidence="2">
    <location>
        <begin position="188"/>
        <end position="277"/>
    </location>
</feature>
<evidence type="ECO:0000256" key="1">
    <source>
        <dbReference type="SAM" id="SignalP"/>
    </source>
</evidence>
<dbReference type="Pfam" id="PF08486">
    <property type="entry name" value="SpoIID"/>
    <property type="match status" value="1"/>
</dbReference>
<dbReference type="AlphaFoldDB" id="A0A7Y9ZG55"/>
<evidence type="ECO:0000259" key="2">
    <source>
        <dbReference type="Pfam" id="PF08486"/>
    </source>
</evidence>